<feature type="compositionally biased region" description="Polar residues" evidence="1">
    <location>
        <begin position="143"/>
        <end position="155"/>
    </location>
</feature>
<dbReference type="EMBL" id="CAUJNA010001730">
    <property type="protein sequence ID" value="CAJ1388659.1"/>
    <property type="molecule type" value="Genomic_DNA"/>
</dbReference>
<feature type="compositionally biased region" description="Polar residues" evidence="1">
    <location>
        <begin position="104"/>
        <end position="123"/>
    </location>
</feature>
<dbReference type="AlphaFoldDB" id="A0AA36IJM5"/>
<feature type="region of interest" description="Disordered" evidence="1">
    <location>
        <begin position="1"/>
        <end position="215"/>
    </location>
</feature>
<feature type="non-terminal residue" evidence="2">
    <location>
        <position position="215"/>
    </location>
</feature>
<evidence type="ECO:0000313" key="3">
    <source>
        <dbReference type="Proteomes" id="UP001178507"/>
    </source>
</evidence>
<keyword evidence="3" id="KW-1185">Reference proteome</keyword>
<feature type="non-terminal residue" evidence="2">
    <location>
        <position position="1"/>
    </location>
</feature>
<accession>A0AA36IJM5</accession>
<protein>
    <submittedName>
        <fullName evidence="2">Uncharacterized protein</fullName>
    </submittedName>
</protein>
<evidence type="ECO:0000256" key="1">
    <source>
        <dbReference type="SAM" id="MobiDB-lite"/>
    </source>
</evidence>
<feature type="compositionally biased region" description="Polar residues" evidence="1">
    <location>
        <begin position="170"/>
        <end position="193"/>
    </location>
</feature>
<name>A0AA36IJM5_9DINO</name>
<feature type="compositionally biased region" description="Polar residues" evidence="1">
    <location>
        <begin position="41"/>
        <end position="63"/>
    </location>
</feature>
<evidence type="ECO:0000313" key="2">
    <source>
        <dbReference type="EMBL" id="CAJ1388659.1"/>
    </source>
</evidence>
<sequence>VPGSLPSQEQASGFASPRQAPFGAEPEVGAWAQGMQAPPFMSQSQAPFGSSMPSQAPCPSSPRQAMPFGSAPCLAQGVSSPRQAMPFASQGQVPFGGSPGMASQGPQSSPRQATPFASGQLSQAAPFGSSPCMPSQGPCPSSPRGQQAPNWSSGGHFQEPTPFEAGFPSMTPSSVGSMQQWPTEQVLPQSAQQLAERAASALPSPMPTGQVGPQA</sequence>
<reference evidence="2" key="1">
    <citation type="submission" date="2023-08" db="EMBL/GenBank/DDBJ databases">
        <authorList>
            <person name="Chen Y."/>
            <person name="Shah S."/>
            <person name="Dougan E. K."/>
            <person name="Thang M."/>
            <person name="Chan C."/>
        </authorList>
    </citation>
    <scope>NUCLEOTIDE SEQUENCE</scope>
</reference>
<organism evidence="2 3">
    <name type="scientific">Effrenium voratum</name>
    <dbReference type="NCBI Taxonomy" id="2562239"/>
    <lineage>
        <taxon>Eukaryota</taxon>
        <taxon>Sar</taxon>
        <taxon>Alveolata</taxon>
        <taxon>Dinophyceae</taxon>
        <taxon>Suessiales</taxon>
        <taxon>Symbiodiniaceae</taxon>
        <taxon>Effrenium</taxon>
    </lineage>
</organism>
<proteinExistence type="predicted"/>
<comment type="caution">
    <text evidence="2">The sequence shown here is derived from an EMBL/GenBank/DDBJ whole genome shotgun (WGS) entry which is preliminary data.</text>
</comment>
<feature type="compositionally biased region" description="Polar residues" evidence="1">
    <location>
        <begin position="1"/>
        <end position="13"/>
    </location>
</feature>
<gene>
    <name evidence="2" type="ORF">EVOR1521_LOCUS14477</name>
</gene>
<dbReference type="Proteomes" id="UP001178507">
    <property type="component" value="Unassembled WGS sequence"/>
</dbReference>